<dbReference type="Proteomes" id="UP000789833">
    <property type="component" value="Unassembled WGS sequence"/>
</dbReference>
<keyword evidence="1" id="KW-1133">Transmembrane helix</keyword>
<gene>
    <name evidence="2" type="ORF">BACCIP111883_02325</name>
</gene>
<keyword evidence="1" id="KW-0472">Membrane</keyword>
<feature type="transmembrane region" description="Helical" evidence="1">
    <location>
        <begin position="12"/>
        <end position="34"/>
    </location>
</feature>
<proteinExistence type="predicted"/>
<organism evidence="2 3">
    <name type="scientific">Sutcliffiella rhizosphaerae</name>
    <dbReference type="NCBI Taxonomy" id="2880967"/>
    <lineage>
        <taxon>Bacteria</taxon>
        <taxon>Bacillati</taxon>
        <taxon>Bacillota</taxon>
        <taxon>Bacilli</taxon>
        <taxon>Bacillales</taxon>
        <taxon>Bacillaceae</taxon>
        <taxon>Sutcliffiella</taxon>
    </lineage>
</organism>
<dbReference type="EMBL" id="CAKJTJ010000011">
    <property type="protein sequence ID" value="CAG9621552.1"/>
    <property type="molecule type" value="Genomic_DNA"/>
</dbReference>
<accession>A0ABM8YP81</accession>
<keyword evidence="1" id="KW-0812">Transmembrane</keyword>
<evidence type="ECO:0000256" key="1">
    <source>
        <dbReference type="SAM" id="Phobius"/>
    </source>
</evidence>
<feature type="transmembrane region" description="Helical" evidence="1">
    <location>
        <begin position="40"/>
        <end position="61"/>
    </location>
</feature>
<comment type="caution">
    <text evidence="2">The sequence shown here is derived from an EMBL/GenBank/DDBJ whole genome shotgun (WGS) entry which is preliminary data.</text>
</comment>
<evidence type="ECO:0000313" key="2">
    <source>
        <dbReference type="EMBL" id="CAG9621552.1"/>
    </source>
</evidence>
<evidence type="ECO:0000313" key="3">
    <source>
        <dbReference type="Proteomes" id="UP000789833"/>
    </source>
</evidence>
<protein>
    <submittedName>
        <fullName evidence="2">Uncharacterized protein</fullName>
    </submittedName>
</protein>
<name>A0ABM8YP81_9BACI</name>
<sequence length="71" mass="8081">MINMIKAIPEKVSFLTGLILILVSPLVLFLISHVFPISDWILLIIGGVVHFFAILFILNAADKRHLRIRKM</sequence>
<reference evidence="2 3" key="1">
    <citation type="submission" date="2021-10" db="EMBL/GenBank/DDBJ databases">
        <authorList>
            <person name="Criscuolo A."/>
        </authorList>
    </citation>
    <scope>NUCLEOTIDE SEQUENCE [LARGE SCALE GENOMIC DNA]</scope>
    <source>
        <strain evidence="3">CIP 111883</strain>
    </source>
</reference>
<keyword evidence="3" id="KW-1185">Reference proteome</keyword>